<keyword evidence="3" id="KW-1185">Reference proteome</keyword>
<sequence>MKNTSLVILGLLFAVFGISLFMPWILLPNYATFALDPTSGYRFYSQNYSVLFLCILILLTYFLLFRFRQSKVLLLLAAELIFLAGIILSPLISDGLIFLDVVLYGYYVAVAMLLTLILYLIVLYFRWNDQLS</sequence>
<evidence type="ECO:0000313" key="2">
    <source>
        <dbReference type="EMBL" id="SLM51910.1"/>
    </source>
</evidence>
<proteinExistence type="predicted"/>
<name>A0A1W1IFX0_9LACT</name>
<reference evidence="3" key="1">
    <citation type="submission" date="2016-04" db="EMBL/GenBank/DDBJ databases">
        <authorList>
            <person name="Strepis N."/>
        </authorList>
    </citation>
    <scope>NUCLEOTIDE SEQUENCE [LARGE SCALE GENOMIC DNA]</scope>
</reference>
<dbReference type="OrthoDB" id="2168716at2"/>
<gene>
    <name evidence="2" type="ORF">TPAS_1590</name>
</gene>
<feature type="transmembrane region" description="Helical" evidence="1">
    <location>
        <begin position="104"/>
        <end position="125"/>
    </location>
</feature>
<evidence type="ECO:0000313" key="3">
    <source>
        <dbReference type="Proteomes" id="UP000195985"/>
    </source>
</evidence>
<dbReference type="RefSeq" id="WP_086942705.1">
    <property type="nucleotide sequence ID" value="NZ_FONM01000006.1"/>
</dbReference>
<protein>
    <submittedName>
        <fullName evidence="2">Uncharacterized protein</fullName>
    </submittedName>
</protein>
<feature type="transmembrane region" description="Helical" evidence="1">
    <location>
        <begin position="72"/>
        <end position="92"/>
    </location>
</feature>
<keyword evidence="1" id="KW-0472">Membrane</keyword>
<feature type="transmembrane region" description="Helical" evidence="1">
    <location>
        <begin position="47"/>
        <end position="65"/>
    </location>
</feature>
<dbReference type="STRING" id="43064.SAMN04488086_1069"/>
<dbReference type="Proteomes" id="UP000195985">
    <property type="component" value="Unassembled WGS sequence"/>
</dbReference>
<evidence type="ECO:0000256" key="1">
    <source>
        <dbReference type="SAM" id="Phobius"/>
    </source>
</evidence>
<dbReference type="EMBL" id="FWEY01000003">
    <property type="protein sequence ID" value="SLM51910.1"/>
    <property type="molecule type" value="Genomic_DNA"/>
</dbReference>
<keyword evidence="1" id="KW-1133">Transmembrane helix</keyword>
<feature type="transmembrane region" description="Helical" evidence="1">
    <location>
        <begin position="7"/>
        <end position="27"/>
    </location>
</feature>
<dbReference type="AlphaFoldDB" id="A0A1W1IFX0"/>
<keyword evidence="1" id="KW-0812">Transmembrane</keyword>
<accession>A0A1W1IFX0</accession>
<organism evidence="2 3">
    <name type="scientific">Trichococcus pasteurii</name>
    <dbReference type="NCBI Taxonomy" id="43064"/>
    <lineage>
        <taxon>Bacteria</taxon>
        <taxon>Bacillati</taxon>
        <taxon>Bacillota</taxon>
        <taxon>Bacilli</taxon>
        <taxon>Lactobacillales</taxon>
        <taxon>Carnobacteriaceae</taxon>
        <taxon>Trichococcus</taxon>
    </lineage>
</organism>